<dbReference type="AlphaFoldDB" id="A0A9W8CKD7"/>
<evidence type="ECO:0000256" key="1">
    <source>
        <dbReference type="ARBA" id="ARBA00000452"/>
    </source>
</evidence>
<dbReference type="InterPro" id="IPR001753">
    <property type="entry name" value="Enoyl-CoA_hydra/iso"/>
</dbReference>
<dbReference type="FunFam" id="3.90.226.10:FF:000049">
    <property type="entry name" value="Enoyl-CoA delta isomerase 3"/>
    <property type="match status" value="1"/>
</dbReference>
<dbReference type="GO" id="GO:0006635">
    <property type="term" value="P:fatty acid beta-oxidation"/>
    <property type="evidence" value="ECO:0007669"/>
    <property type="project" value="TreeGrafter"/>
</dbReference>
<dbReference type="Gene3D" id="3.90.226.10">
    <property type="entry name" value="2-enoyl-CoA Hydratase, Chain A, domain 1"/>
    <property type="match status" value="1"/>
</dbReference>
<dbReference type="PANTHER" id="PTHR11941:SF75">
    <property type="entry name" value="ENOYL-COA HYDRATASE_ISOMERASE FAMILY PROTEIN"/>
    <property type="match status" value="1"/>
</dbReference>
<evidence type="ECO:0000256" key="2">
    <source>
        <dbReference type="ARBA" id="ARBA00000765"/>
    </source>
</evidence>
<proteinExistence type="predicted"/>
<keyword evidence="3" id="KW-0443">Lipid metabolism</keyword>
<name>A0A9W8CKD7_9FUNG</name>
<keyword evidence="5" id="KW-1185">Reference proteome</keyword>
<dbReference type="GO" id="GO:0005777">
    <property type="term" value="C:peroxisome"/>
    <property type="evidence" value="ECO:0007669"/>
    <property type="project" value="TreeGrafter"/>
</dbReference>
<dbReference type="Proteomes" id="UP001145021">
    <property type="component" value="Unassembled WGS sequence"/>
</dbReference>
<evidence type="ECO:0000313" key="5">
    <source>
        <dbReference type="Proteomes" id="UP001145021"/>
    </source>
</evidence>
<dbReference type="PANTHER" id="PTHR11941">
    <property type="entry name" value="ENOYL-COA HYDRATASE-RELATED"/>
    <property type="match status" value="1"/>
</dbReference>
<organism evidence="4 5">
    <name type="scientific">Coemansia asiatica</name>
    <dbReference type="NCBI Taxonomy" id="1052880"/>
    <lineage>
        <taxon>Eukaryota</taxon>
        <taxon>Fungi</taxon>
        <taxon>Fungi incertae sedis</taxon>
        <taxon>Zoopagomycota</taxon>
        <taxon>Kickxellomycotina</taxon>
        <taxon>Kickxellomycetes</taxon>
        <taxon>Kickxellales</taxon>
        <taxon>Kickxellaceae</taxon>
        <taxon>Coemansia</taxon>
    </lineage>
</organism>
<protein>
    <submittedName>
        <fullName evidence="4">Uncharacterized protein</fullName>
    </submittedName>
</protein>
<dbReference type="InterPro" id="IPR029045">
    <property type="entry name" value="ClpP/crotonase-like_dom_sf"/>
</dbReference>
<evidence type="ECO:0000256" key="3">
    <source>
        <dbReference type="ARBA" id="ARBA00023098"/>
    </source>
</evidence>
<comment type="catalytic activity">
    <reaction evidence="2">
        <text>a (3E)-enoyl-CoA = a 4-saturated (2E)-enoyl-CoA</text>
        <dbReference type="Rhea" id="RHEA:45228"/>
        <dbReference type="ChEBI" id="CHEBI:58521"/>
        <dbReference type="ChEBI" id="CHEBI:85097"/>
        <dbReference type="EC" id="5.3.3.8"/>
    </reaction>
</comment>
<reference evidence="4" key="1">
    <citation type="submission" date="2022-07" db="EMBL/GenBank/DDBJ databases">
        <title>Phylogenomic reconstructions and comparative analyses of Kickxellomycotina fungi.</title>
        <authorList>
            <person name="Reynolds N.K."/>
            <person name="Stajich J.E."/>
            <person name="Barry K."/>
            <person name="Grigoriev I.V."/>
            <person name="Crous P."/>
            <person name="Smith M.E."/>
        </authorList>
    </citation>
    <scope>NUCLEOTIDE SEQUENCE</scope>
    <source>
        <strain evidence="4">NBRC 105413</strain>
    </source>
</reference>
<dbReference type="EMBL" id="JANBOH010000085">
    <property type="protein sequence ID" value="KAJ1645868.1"/>
    <property type="molecule type" value="Genomic_DNA"/>
</dbReference>
<dbReference type="SUPFAM" id="SSF52096">
    <property type="entry name" value="ClpP/crotonase"/>
    <property type="match status" value="1"/>
</dbReference>
<comment type="catalytic activity">
    <reaction evidence="1">
        <text>a (3Z)-enoyl-CoA = a 4-saturated (2E)-enoyl-CoA</text>
        <dbReference type="Rhea" id="RHEA:45900"/>
        <dbReference type="ChEBI" id="CHEBI:85097"/>
        <dbReference type="ChEBI" id="CHEBI:85489"/>
        <dbReference type="EC" id="5.3.3.8"/>
    </reaction>
</comment>
<gene>
    <name evidence="4" type="ORF">LPJ64_002575</name>
</gene>
<dbReference type="CDD" id="cd06558">
    <property type="entry name" value="crotonase-like"/>
    <property type="match status" value="1"/>
</dbReference>
<comment type="caution">
    <text evidence="4">The sequence shown here is derived from an EMBL/GenBank/DDBJ whole genome shotgun (WGS) entry which is preliminary data.</text>
</comment>
<evidence type="ECO:0000313" key="4">
    <source>
        <dbReference type="EMBL" id="KAJ1645868.1"/>
    </source>
</evidence>
<dbReference type="GO" id="GO:0004165">
    <property type="term" value="F:delta(3)-delta(2)-enoyl-CoA isomerase activity"/>
    <property type="evidence" value="ECO:0007669"/>
    <property type="project" value="UniProtKB-EC"/>
</dbReference>
<accession>A0A9W8CKD7</accession>
<sequence>MSLIDLPLIKLTNPDASVPGLFLMELNNGAENRFTIQFVQEIMQALDFIEETLDKIPEEQAQKGGALVTTSQGKFYSNGLAIEAAMRDGDAFYIPFMEMLARLLTFRLPTVAAINGHAFAGGCMFAMAHDIRIMRADRGWIAMNEIDLGIPLMPGMAAIVKCKINQPNFLRDCVLSGHRFKASDAVAGGFVDKAVPQDQLRDVAMQYASQMAVKARGLGQVIHLLKAEIYRDTVEILLRGGTAPGSYIQAKL</sequence>
<dbReference type="Pfam" id="PF00378">
    <property type="entry name" value="ECH_1"/>
    <property type="match status" value="1"/>
</dbReference>